<gene>
    <name evidence="2" type="ORF">BCR34DRAFT_609269</name>
</gene>
<organism evidence="2 3">
    <name type="scientific">Clohesyomyces aquaticus</name>
    <dbReference type="NCBI Taxonomy" id="1231657"/>
    <lineage>
        <taxon>Eukaryota</taxon>
        <taxon>Fungi</taxon>
        <taxon>Dikarya</taxon>
        <taxon>Ascomycota</taxon>
        <taxon>Pezizomycotina</taxon>
        <taxon>Dothideomycetes</taxon>
        <taxon>Pleosporomycetidae</taxon>
        <taxon>Pleosporales</taxon>
        <taxon>Lindgomycetaceae</taxon>
        <taxon>Clohesyomyces</taxon>
    </lineage>
</organism>
<comment type="caution">
    <text evidence="2">The sequence shown here is derived from an EMBL/GenBank/DDBJ whole genome shotgun (WGS) entry which is preliminary data.</text>
</comment>
<dbReference type="EMBL" id="MCFA01000668">
    <property type="protein sequence ID" value="ORX89202.1"/>
    <property type="molecule type" value="Genomic_DNA"/>
</dbReference>
<protein>
    <submittedName>
        <fullName evidence="2">Uncharacterized protein</fullName>
    </submittedName>
</protein>
<feature type="non-terminal residue" evidence="2">
    <location>
        <position position="464"/>
    </location>
</feature>
<dbReference type="Proteomes" id="UP000193144">
    <property type="component" value="Unassembled WGS sequence"/>
</dbReference>
<name>A0A1Y1XTW4_9PLEO</name>
<proteinExistence type="predicted"/>
<dbReference type="AlphaFoldDB" id="A0A1Y1XTW4"/>
<evidence type="ECO:0000313" key="2">
    <source>
        <dbReference type="EMBL" id="ORX89202.1"/>
    </source>
</evidence>
<accession>A0A1Y1XTW4</accession>
<feature type="signal peptide" evidence="1">
    <location>
        <begin position="1"/>
        <end position="19"/>
    </location>
</feature>
<evidence type="ECO:0000313" key="3">
    <source>
        <dbReference type="Proteomes" id="UP000193144"/>
    </source>
</evidence>
<reference evidence="2 3" key="1">
    <citation type="submission" date="2016-07" db="EMBL/GenBank/DDBJ databases">
        <title>Pervasive Adenine N6-methylation of Active Genes in Fungi.</title>
        <authorList>
            <consortium name="DOE Joint Genome Institute"/>
            <person name="Mondo S.J."/>
            <person name="Dannebaum R.O."/>
            <person name="Kuo R.C."/>
            <person name="Labutti K."/>
            <person name="Haridas S."/>
            <person name="Kuo A."/>
            <person name="Salamov A."/>
            <person name="Ahrendt S.R."/>
            <person name="Lipzen A."/>
            <person name="Sullivan W."/>
            <person name="Andreopoulos W.B."/>
            <person name="Clum A."/>
            <person name="Lindquist E."/>
            <person name="Daum C."/>
            <person name="Ramamoorthy G.K."/>
            <person name="Gryganskyi A."/>
            <person name="Culley D."/>
            <person name="Magnuson J.K."/>
            <person name="James T.Y."/>
            <person name="O'Malley M.A."/>
            <person name="Stajich J.E."/>
            <person name="Spatafora J.W."/>
            <person name="Visel A."/>
            <person name="Grigoriev I.V."/>
        </authorList>
    </citation>
    <scope>NUCLEOTIDE SEQUENCE [LARGE SCALE GENOMIC DNA]</scope>
    <source>
        <strain evidence="2 3">CBS 115471</strain>
    </source>
</reference>
<feature type="chain" id="PRO_5012756436" evidence="1">
    <location>
        <begin position="20"/>
        <end position="464"/>
    </location>
</feature>
<keyword evidence="1" id="KW-0732">Signal</keyword>
<evidence type="ECO:0000256" key="1">
    <source>
        <dbReference type="SAM" id="SignalP"/>
    </source>
</evidence>
<keyword evidence="3" id="KW-1185">Reference proteome</keyword>
<sequence>MAPIGLVVTLAMLALGGDAKHHDKLRFDRWPTADCKGHVIEKYEDVQLGKCRNHVDARSIRFRMGKKHNSGWKKKVDQGKVHCFATYYTEPNCPEVHSTNVPPFDSTRVRIPDSIAQCQQFEAEDDIIRSVKFTCGKDEPDYTARIATVTSAFTSWSIDAAGTPHAFPSGVVVNNTIVVPAPTTPTPPLAGPDGRRTTTVWLTQPVPSTTILSSTVPGTTTTETALSMASQRPLKHAEREIDSHAEAKKRDSAPMGVWLRNPWSGADSCWSCVLENGIEFECHTGPYTNIYCPPLEPTTSTIFAASTQTVAFFDPNWTEVDHTDLNMLTTATAAAFKERANHLTVKLQHPFVPHLGSVCAKAKWHHHNSDKGDFELNGPEDCGDEPTPIDIARPTYLATAKATFTETQTFPGMTTTTTQTHISKVVPFTSTITSSMVVSTTSTITGESTEPFTSIMTSTSSSII</sequence>